<dbReference type="Proteomes" id="UP000603200">
    <property type="component" value="Unassembled WGS sequence"/>
</dbReference>
<dbReference type="EMBL" id="BOMN01000032">
    <property type="protein sequence ID" value="GIE19711.1"/>
    <property type="molecule type" value="Genomic_DNA"/>
</dbReference>
<gene>
    <name evidence="1" type="ORF">Ahu01nite_028130</name>
</gene>
<reference evidence="1 2" key="1">
    <citation type="submission" date="2021-01" db="EMBL/GenBank/DDBJ databases">
        <title>Whole genome shotgun sequence of Actinoplanes humidus NBRC 14915.</title>
        <authorList>
            <person name="Komaki H."/>
            <person name="Tamura T."/>
        </authorList>
    </citation>
    <scope>NUCLEOTIDE SEQUENCE [LARGE SCALE GENOMIC DNA]</scope>
    <source>
        <strain evidence="1 2">NBRC 14915</strain>
    </source>
</reference>
<accession>A0ABQ3ZM93</accession>
<comment type="caution">
    <text evidence="1">The sequence shown here is derived from an EMBL/GenBank/DDBJ whole genome shotgun (WGS) entry which is preliminary data.</text>
</comment>
<protein>
    <submittedName>
        <fullName evidence="1">Uncharacterized protein</fullName>
    </submittedName>
</protein>
<organism evidence="1 2">
    <name type="scientific">Winogradskya humida</name>
    <dbReference type="NCBI Taxonomy" id="113566"/>
    <lineage>
        <taxon>Bacteria</taxon>
        <taxon>Bacillati</taxon>
        <taxon>Actinomycetota</taxon>
        <taxon>Actinomycetes</taxon>
        <taxon>Micromonosporales</taxon>
        <taxon>Micromonosporaceae</taxon>
        <taxon>Winogradskya</taxon>
    </lineage>
</organism>
<proteinExistence type="predicted"/>
<evidence type="ECO:0000313" key="2">
    <source>
        <dbReference type="Proteomes" id="UP000603200"/>
    </source>
</evidence>
<name>A0ABQ3ZM93_9ACTN</name>
<keyword evidence="2" id="KW-1185">Reference proteome</keyword>
<evidence type="ECO:0000313" key="1">
    <source>
        <dbReference type="EMBL" id="GIE19711.1"/>
    </source>
</evidence>
<sequence>MRPPWPDPCIEYVAAELRRLSRARMSGLCAESVRWQAAVQLAYDNNLQMASEALGVSHQLAVLDGMDRDLERLRVEEELKAAGLKLR</sequence>